<proteinExistence type="predicted"/>
<dbReference type="AlphaFoldDB" id="A0A8B9QBU7"/>
<dbReference type="Ensembl" id="ENSAOWT00000027919.1">
    <property type="protein sequence ID" value="ENSAOWP00000024650.1"/>
    <property type="gene ID" value="ENSAOWG00000016657.1"/>
</dbReference>
<feature type="signal peptide" evidence="1">
    <location>
        <begin position="1"/>
        <end position="18"/>
    </location>
</feature>
<evidence type="ECO:0000313" key="3">
    <source>
        <dbReference type="Proteomes" id="UP000694424"/>
    </source>
</evidence>
<feature type="chain" id="PRO_5034956123" description="Secreted protein" evidence="1">
    <location>
        <begin position="19"/>
        <end position="91"/>
    </location>
</feature>
<reference evidence="2" key="2">
    <citation type="submission" date="2025-09" db="UniProtKB">
        <authorList>
            <consortium name="Ensembl"/>
        </authorList>
    </citation>
    <scope>IDENTIFICATION</scope>
</reference>
<keyword evidence="1" id="KW-0732">Signal</keyword>
<reference evidence="2" key="1">
    <citation type="submission" date="2025-08" db="UniProtKB">
        <authorList>
            <consortium name="Ensembl"/>
        </authorList>
    </citation>
    <scope>IDENTIFICATION</scope>
</reference>
<accession>A0A8B9QBU7</accession>
<organism evidence="2 3">
    <name type="scientific">Apteryx owenii</name>
    <name type="common">Little spotted kiwi</name>
    <dbReference type="NCBI Taxonomy" id="8824"/>
    <lineage>
        <taxon>Eukaryota</taxon>
        <taxon>Metazoa</taxon>
        <taxon>Chordata</taxon>
        <taxon>Craniata</taxon>
        <taxon>Vertebrata</taxon>
        <taxon>Euteleostomi</taxon>
        <taxon>Archelosauria</taxon>
        <taxon>Archosauria</taxon>
        <taxon>Dinosauria</taxon>
        <taxon>Saurischia</taxon>
        <taxon>Theropoda</taxon>
        <taxon>Coelurosauria</taxon>
        <taxon>Aves</taxon>
        <taxon>Palaeognathae</taxon>
        <taxon>Apterygiformes</taxon>
        <taxon>Apterygidae</taxon>
        <taxon>Apteryx</taxon>
    </lineage>
</organism>
<dbReference type="Proteomes" id="UP000694424">
    <property type="component" value="Unplaced"/>
</dbReference>
<evidence type="ECO:0008006" key="4">
    <source>
        <dbReference type="Google" id="ProtNLM"/>
    </source>
</evidence>
<name>A0A8B9QBU7_APTOW</name>
<protein>
    <recommendedName>
        <fullName evidence="4">Secreted protein</fullName>
    </recommendedName>
</protein>
<evidence type="ECO:0000313" key="2">
    <source>
        <dbReference type="Ensembl" id="ENSAOWP00000024650.1"/>
    </source>
</evidence>
<evidence type="ECO:0000256" key="1">
    <source>
        <dbReference type="SAM" id="SignalP"/>
    </source>
</evidence>
<keyword evidence="3" id="KW-1185">Reference proteome</keyword>
<sequence>MFPVGWGNLLLLILSACTVQVPELETDFINCMQIFKRSLLFSGGHLRWALLRTGPRCFGSVLSNSWHFCCFLWIPFSIKDRRIKPNLKILN</sequence>